<gene>
    <name evidence="1" type="ORF">OPT61_g416</name>
</gene>
<dbReference type="Proteomes" id="UP001153331">
    <property type="component" value="Unassembled WGS sequence"/>
</dbReference>
<organism evidence="1 2">
    <name type="scientific">Boeremia exigua</name>
    <dbReference type="NCBI Taxonomy" id="749465"/>
    <lineage>
        <taxon>Eukaryota</taxon>
        <taxon>Fungi</taxon>
        <taxon>Dikarya</taxon>
        <taxon>Ascomycota</taxon>
        <taxon>Pezizomycotina</taxon>
        <taxon>Dothideomycetes</taxon>
        <taxon>Pleosporomycetidae</taxon>
        <taxon>Pleosporales</taxon>
        <taxon>Pleosporineae</taxon>
        <taxon>Didymellaceae</taxon>
        <taxon>Boeremia</taxon>
    </lineage>
</organism>
<dbReference type="EMBL" id="JAPHNI010000013">
    <property type="protein sequence ID" value="KAJ8118653.1"/>
    <property type="molecule type" value="Genomic_DNA"/>
</dbReference>
<reference evidence="1" key="1">
    <citation type="submission" date="2022-11" db="EMBL/GenBank/DDBJ databases">
        <title>Genome Sequence of Boeremia exigua.</title>
        <authorList>
            <person name="Buettner E."/>
        </authorList>
    </citation>
    <scope>NUCLEOTIDE SEQUENCE</scope>
    <source>
        <strain evidence="1">CU02</strain>
    </source>
</reference>
<evidence type="ECO:0000313" key="2">
    <source>
        <dbReference type="Proteomes" id="UP001153331"/>
    </source>
</evidence>
<comment type="caution">
    <text evidence="1">The sequence shown here is derived from an EMBL/GenBank/DDBJ whole genome shotgun (WGS) entry which is preliminary data.</text>
</comment>
<sequence>MPQELLIDVRSPLEFATGPLVSDIAPTVNIEYTSIDSLRDIYAAQNIAVAKDDHITLYCRSGRRSDIAKKRLQELGFVNVRDIGGFEDARKVLDRETVGRQLESLVGEEQATGDNALEAEKGRSRAVDEGKSKGRQQSFGALLKGLEECEG</sequence>
<name>A0ACC2ITZ9_9PLEO</name>
<keyword evidence="2" id="KW-1185">Reference proteome</keyword>
<accession>A0ACC2ITZ9</accession>
<protein>
    <submittedName>
        <fullName evidence="1">Uncharacterized protein</fullName>
    </submittedName>
</protein>
<proteinExistence type="predicted"/>
<evidence type="ECO:0000313" key="1">
    <source>
        <dbReference type="EMBL" id="KAJ8118653.1"/>
    </source>
</evidence>